<feature type="signal peptide" evidence="3">
    <location>
        <begin position="1"/>
        <end position="22"/>
    </location>
</feature>
<evidence type="ECO:0000256" key="2">
    <source>
        <dbReference type="ARBA" id="ARBA00022801"/>
    </source>
</evidence>
<comment type="caution">
    <text evidence="5">The sequence shown here is derived from an EMBL/GenBank/DDBJ whole genome shotgun (WGS) entry which is preliminary data.</text>
</comment>
<dbReference type="PANTHER" id="PTHR35527:SF2">
    <property type="entry name" value="HYDROLASE"/>
    <property type="match status" value="1"/>
</dbReference>
<gene>
    <name evidence="5" type="ORF">K2U94_08390</name>
</gene>
<comment type="similarity">
    <text evidence="1">Belongs to the peptidase C59 family.</text>
</comment>
<evidence type="ECO:0000313" key="5">
    <source>
        <dbReference type="EMBL" id="MCI4682786.1"/>
    </source>
</evidence>
<name>A0ABS9Z6T6_9HYPH</name>
<accession>A0ABS9Z6T6</accession>
<dbReference type="InterPro" id="IPR052193">
    <property type="entry name" value="Peptidase_C59"/>
</dbReference>
<dbReference type="InterPro" id="IPR029132">
    <property type="entry name" value="CBAH/NAAA_C"/>
</dbReference>
<keyword evidence="2 5" id="KW-0378">Hydrolase</keyword>
<proteinExistence type="inferred from homology"/>
<dbReference type="SUPFAM" id="SSF56235">
    <property type="entry name" value="N-terminal nucleophile aminohydrolases (Ntn hydrolases)"/>
    <property type="match status" value="1"/>
</dbReference>
<feature type="domain" description="Choloylglycine hydrolase/NAAA C-terminal" evidence="4">
    <location>
        <begin position="21"/>
        <end position="329"/>
    </location>
</feature>
<dbReference type="CDD" id="cd00542">
    <property type="entry name" value="Ntn_PVA"/>
    <property type="match status" value="1"/>
</dbReference>
<dbReference type="GO" id="GO:0016787">
    <property type="term" value="F:hydrolase activity"/>
    <property type="evidence" value="ECO:0007669"/>
    <property type="project" value="UniProtKB-KW"/>
</dbReference>
<dbReference type="Pfam" id="PF02275">
    <property type="entry name" value="CBAH"/>
    <property type="match status" value="1"/>
</dbReference>
<dbReference type="EMBL" id="JAIVFP010000001">
    <property type="protein sequence ID" value="MCI4682786.1"/>
    <property type="molecule type" value="Genomic_DNA"/>
</dbReference>
<keyword evidence="6" id="KW-1185">Reference proteome</keyword>
<protein>
    <submittedName>
        <fullName evidence="5">Choloylglycine hydrolase family protein</fullName>
    </submittedName>
</protein>
<sequence length="366" mass="39067">MLRAILASVALLGAGLPTLACTAVDMVAADKTVIAGRTMEWAFDMKWELVSLPKGSKLTLAAPKSSGLPAKEIETLYPVVGVGVGILPGAPLLEGQNSAGLGMSANFLPGFTTYQSVTPQDNSYVEILSFGDWALGRFANVKDLRAALQETKVWSDPTAETGPTPPLLHFVFTDRSGAGIIVEYVGGKVQIHDNVAHVLTNAPTYPWHLLNVRNYLSLSTVGVSSRQIGSVDVTAIGQGGGLVGLPGDYTPPSRFVRATFLRHGIAQPKTGDEATEAVAHVLNTVDIPIGVAQSREKDGSLISDYTQWVAIKDLTHNRLTFADYNHRLHYLTIDLNQIFAQTKPMSKLVGDLPYPKAVSGVEALAP</sequence>
<dbReference type="PANTHER" id="PTHR35527">
    <property type="entry name" value="CHOLOYLGLYCINE HYDROLASE"/>
    <property type="match status" value="1"/>
</dbReference>
<reference evidence="5" key="1">
    <citation type="journal article" date="2022" name="ISME J.">
        <title>Identification of active gaseous-alkane degraders at natural gas seeps.</title>
        <authorList>
            <person name="Farhan Ul Haque M."/>
            <person name="Hernandez M."/>
            <person name="Crombie A.T."/>
            <person name="Murrell J.C."/>
        </authorList>
    </citation>
    <scope>NUCLEOTIDE SEQUENCE</scope>
    <source>
        <strain evidence="5">PC2</strain>
    </source>
</reference>
<dbReference type="RefSeq" id="WP_243066780.1">
    <property type="nucleotide sequence ID" value="NZ_JAIVFK010000044.1"/>
</dbReference>
<dbReference type="Gene3D" id="3.60.60.10">
    <property type="entry name" value="Penicillin V Acylase, Chain A"/>
    <property type="match status" value="1"/>
</dbReference>
<evidence type="ECO:0000313" key="6">
    <source>
        <dbReference type="Proteomes" id="UP001139104"/>
    </source>
</evidence>
<dbReference type="InterPro" id="IPR029055">
    <property type="entry name" value="Ntn_hydrolases_N"/>
</dbReference>
<keyword evidence="3" id="KW-0732">Signal</keyword>
<organism evidence="5 6">
    <name type="scientific">Candidatus Rhodoblastus alkanivorans</name>
    <dbReference type="NCBI Taxonomy" id="2954117"/>
    <lineage>
        <taxon>Bacteria</taxon>
        <taxon>Pseudomonadati</taxon>
        <taxon>Pseudomonadota</taxon>
        <taxon>Alphaproteobacteria</taxon>
        <taxon>Hyphomicrobiales</taxon>
        <taxon>Rhodoblastaceae</taxon>
        <taxon>Rhodoblastus</taxon>
    </lineage>
</organism>
<evidence type="ECO:0000256" key="1">
    <source>
        <dbReference type="ARBA" id="ARBA00006625"/>
    </source>
</evidence>
<feature type="chain" id="PRO_5046352892" evidence="3">
    <location>
        <begin position="23"/>
        <end position="366"/>
    </location>
</feature>
<evidence type="ECO:0000259" key="4">
    <source>
        <dbReference type="Pfam" id="PF02275"/>
    </source>
</evidence>
<evidence type="ECO:0000256" key="3">
    <source>
        <dbReference type="SAM" id="SignalP"/>
    </source>
</evidence>
<dbReference type="Proteomes" id="UP001139104">
    <property type="component" value="Unassembled WGS sequence"/>
</dbReference>